<evidence type="ECO:0000256" key="2">
    <source>
        <dbReference type="ARBA" id="ARBA00003842"/>
    </source>
</evidence>
<organism evidence="18 19">
    <name type="scientific">Apatococcus lobatus</name>
    <dbReference type="NCBI Taxonomy" id="904363"/>
    <lineage>
        <taxon>Eukaryota</taxon>
        <taxon>Viridiplantae</taxon>
        <taxon>Chlorophyta</taxon>
        <taxon>core chlorophytes</taxon>
        <taxon>Trebouxiophyceae</taxon>
        <taxon>Chlorellales</taxon>
        <taxon>Chlorellaceae</taxon>
        <taxon>Apatococcus</taxon>
    </lineage>
</organism>
<comment type="caution">
    <text evidence="18">The sequence shown here is derived from an EMBL/GenBank/DDBJ whole genome shotgun (WGS) entry which is preliminary data.</text>
</comment>
<evidence type="ECO:0000256" key="13">
    <source>
        <dbReference type="PIRSR" id="PIRSR028937-1"/>
    </source>
</evidence>
<keyword evidence="10 12" id="KW-0560">Oxidoreductase</keyword>
<evidence type="ECO:0000256" key="4">
    <source>
        <dbReference type="ARBA" id="ARBA00010790"/>
    </source>
</evidence>
<name>A0AAW1QD39_9CHLO</name>
<feature type="active site" description="Proton acceptor" evidence="13">
    <location>
        <position position="668"/>
    </location>
</feature>
<dbReference type="Pfam" id="PF00890">
    <property type="entry name" value="FAD_binding_2"/>
    <property type="match status" value="1"/>
</dbReference>
<comment type="subcellular location">
    <subcellularLocation>
        <location evidence="3 12">Membrane</location>
    </subcellularLocation>
</comment>
<protein>
    <recommendedName>
        <fullName evidence="5 12">Long-chain-alcohol oxidase</fullName>
        <ecNumber evidence="5 12">1.1.3.20</ecNumber>
    </recommendedName>
</protein>
<evidence type="ECO:0000256" key="10">
    <source>
        <dbReference type="ARBA" id="ARBA00023002"/>
    </source>
</evidence>
<dbReference type="EC" id="1.1.3.20" evidence="5 12"/>
<evidence type="ECO:0000256" key="5">
    <source>
        <dbReference type="ARBA" id="ARBA00013125"/>
    </source>
</evidence>
<keyword evidence="11 12" id="KW-0472">Membrane</keyword>
<dbReference type="GO" id="GO:0046577">
    <property type="term" value="F:long-chain-alcohol oxidase activity"/>
    <property type="evidence" value="ECO:0007669"/>
    <property type="project" value="UniProtKB-EC"/>
</dbReference>
<evidence type="ECO:0000256" key="11">
    <source>
        <dbReference type="ARBA" id="ARBA00023136"/>
    </source>
</evidence>
<evidence type="ECO:0000256" key="3">
    <source>
        <dbReference type="ARBA" id="ARBA00004370"/>
    </source>
</evidence>
<feature type="domain" description="FAD-dependent oxidoreductase 2 FAD-binding" evidence="16">
    <location>
        <begin position="219"/>
        <end position="250"/>
    </location>
</feature>
<dbReference type="InterPro" id="IPR003953">
    <property type="entry name" value="FAD-dep_OxRdtase_2_FAD-bd"/>
</dbReference>
<dbReference type="Gene3D" id="3.50.50.60">
    <property type="entry name" value="FAD/NAD(P)-binding domain"/>
    <property type="match status" value="2"/>
</dbReference>
<evidence type="ECO:0000256" key="9">
    <source>
        <dbReference type="ARBA" id="ARBA00022989"/>
    </source>
</evidence>
<feature type="binding site" evidence="14">
    <location>
        <begin position="218"/>
        <end position="233"/>
    </location>
    <ligand>
        <name>FAD</name>
        <dbReference type="ChEBI" id="CHEBI:57692"/>
    </ligand>
</feature>
<evidence type="ECO:0000256" key="7">
    <source>
        <dbReference type="ARBA" id="ARBA00022692"/>
    </source>
</evidence>
<dbReference type="Pfam" id="PF00732">
    <property type="entry name" value="GMC_oxred_N"/>
    <property type="match status" value="1"/>
</dbReference>
<keyword evidence="9" id="KW-1133">Transmembrane helix</keyword>
<evidence type="ECO:0000313" key="18">
    <source>
        <dbReference type="EMBL" id="KAK9819316.1"/>
    </source>
</evidence>
<dbReference type="PANTHER" id="PTHR46056">
    <property type="entry name" value="LONG-CHAIN-ALCOHOL OXIDASE"/>
    <property type="match status" value="1"/>
</dbReference>
<dbReference type="Proteomes" id="UP001438707">
    <property type="component" value="Unassembled WGS sequence"/>
</dbReference>
<sequence length="742" mass="79506">MAEQDLDTLCLLAGVFFPPVIPEPADSKQVAAYKQLDGQELRPALKAALQNCNTILPRHAASDVLCFLGALRSRMLTTVVAGRTAMRERGFFLKPFTELSREGRAEIVGMWAHSSNGLLLKAFNGVKALIMSAIFTNVQLGETIWPALQYEGPAGAGDRKPSAARAEAESRLDPGLVDMQRLAQENAKDHANLVTELQHAGLEAALDSWEGADLVVRCDAVVIGSGAGGAPAAATLAQAGQRVVVLEKGTWTPAAVLSLLEGESFATMYEGGGLVSNDSTSASVLAGATLGGGTRVNWGISFETPANVRKQWADDHGLTWYEDQAYTEALATASKRIAVRVSEAHNAPNDVMKRGLDALHMHSALTPRNIACSQDEHGGFTTIGCARGLKQDTTGTWLPDAVDAGARICTSIKAERILMESCSPDEAGCRERTTGVLAVVGPEDSPIRIRFAAPVVVCACNALNTPCLLLRSGIHCNRQVGAHLQCHPIAFAVGTCPEPMHPWKGSVTTWYSRSIGDWEGEGYGAWLHLANPHPGQFAAAAPWGSGAAYKQSLLDYPHACILSVFVRDKSEGSIAPDEQGRPKISYKLNGYDRNTMVQGLQRASEVLRAGGATCIRLLNNRLIWQESRAEAGRAANEELSFEDFLENIEDTILQPGFQEASLPFITAHQMGTARMGVSPESSVCNPDGQCWDVQGLYVFDGSALPTSIGANPMLTIEATALLLADRLGKKIQKANEKTQRVF</sequence>
<accession>A0AAW1QD39</accession>
<reference evidence="18 19" key="1">
    <citation type="journal article" date="2024" name="Nat. Commun.">
        <title>Phylogenomics reveals the evolutionary origins of lichenization in chlorophyte algae.</title>
        <authorList>
            <person name="Puginier C."/>
            <person name="Libourel C."/>
            <person name="Otte J."/>
            <person name="Skaloud P."/>
            <person name="Haon M."/>
            <person name="Grisel S."/>
            <person name="Petersen M."/>
            <person name="Berrin J.G."/>
            <person name="Delaux P.M."/>
            <person name="Dal Grande F."/>
            <person name="Keller J."/>
        </authorList>
    </citation>
    <scope>NUCLEOTIDE SEQUENCE [LARGE SCALE GENOMIC DNA]</scope>
    <source>
        <strain evidence="18 19">SAG 2145</strain>
    </source>
</reference>
<keyword evidence="6" id="KW-0285">Flavoprotein</keyword>
<feature type="domain" description="Glucose-methanol-choline oxidoreductase N-terminal" evidence="15">
    <location>
        <begin position="266"/>
        <end position="488"/>
    </location>
</feature>
<evidence type="ECO:0000259" key="17">
    <source>
        <dbReference type="Pfam" id="PF05199"/>
    </source>
</evidence>
<keyword evidence="8 14" id="KW-0274">FAD</keyword>
<feature type="domain" description="Glucose-methanol-choline oxidoreductase C-terminal" evidence="17">
    <location>
        <begin position="573"/>
        <end position="720"/>
    </location>
</feature>
<dbReference type="PIRSF" id="PIRSF028937">
    <property type="entry name" value="Lg_Ch_AO"/>
    <property type="match status" value="1"/>
</dbReference>
<dbReference type="InterPro" id="IPR012400">
    <property type="entry name" value="Long_Oxdase"/>
</dbReference>
<evidence type="ECO:0000259" key="16">
    <source>
        <dbReference type="Pfam" id="PF00890"/>
    </source>
</evidence>
<comment type="function">
    <text evidence="2 12">Long-chain fatty alcohol oxidase involved in the omega-oxidation pathway of lipid degradation.</text>
</comment>
<dbReference type="SUPFAM" id="SSF51905">
    <property type="entry name" value="FAD/NAD(P)-binding domain"/>
    <property type="match status" value="1"/>
</dbReference>
<gene>
    <name evidence="18" type="ORF">WJX74_005354</name>
</gene>
<evidence type="ECO:0000256" key="6">
    <source>
        <dbReference type="ARBA" id="ARBA00022630"/>
    </source>
</evidence>
<evidence type="ECO:0000256" key="12">
    <source>
        <dbReference type="PIRNR" id="PIRNR028937"/>
    </source>
</evidence>
<evidence type="ECO:0000259" key="15">
    <source>
        <dbReference type="Pfam" id="PF00732"/>
    </source>
</evidence>
<evidence type="ECO:0000256" key="8">
    <source>
        <dbReference type="ARBA" id="ARBA00022827"/>
    </source>
</evidence>
<dbReference type="InterPro" id="IPR007867">
    <property type="entry name" value="GMC_OxRtase_C"/>
</dbReference>
<dbReference type="PANTHER" id="PTHR46056:SF12">
    <property type="entry name" value="LONG-CHAIN-ALCOHOL OXIDASE"/>
    <property type="match status" value="1"/>
</dbReference>
<dbReference type="GO" id="GO:0016020">
    <property type="term" value="C:membrane"/>
    <property type="evidence" value="ECO:0007669"/>
    <property type="project" value="UniProtKB-SubCell"/>
</dbReference>
<proteinExistence type="inferred from homology"/>
<dbReference type="InterPro" id="IPR000172">
    <property type="entry name" value="GMC_OxRdtase_N"/>
</dbReference>
<comment type="similarity">
    <text evidence="4 12">Belongs to the GMC oxidoreductase family.</text>
</comment>
<evidence type="ECO:0000313" key="19">
    <source>
        <dbReference type="Proteomes" id="UP001438707"/>
    </source>
</evidence>
<dbReference type="GO" id="GO:0050660">
    <property type="term" value="F:flavin adenine dinucleotide binding"/>
    <property type="evidence" value="ECO:0007669"/>
    <property type="project" value="InterPro"/>
</dbReference>
<keyword evidence="7" id="KW-0812">Transmembrane</keyword>
<comment type="catalytic activity">
    <reaction evidence="1 12">
        <text>a long-chain primary fatty alcohol + O2 = a long-chain fatty aldehyde + H2O2</text>
        <dbReference type="Rhea" id="RHEA:22756"/>
        <dbReference type="ChEBI" id="CHEBI:15379"/>
        <dbReference type="ChEBI" id="CHEBI:16240"/>
        <dbReference type="ChEBI" id="CHEBI:17176"/>
        <dbReference type="ChEBI" id="CHEBI:77396"/>
        <dbReference type="EC" id="1.1.3.20"/>
    </reaction>
</comment>
<dbReference type="Pfam" id="PF05199">
    <property type="entry name" value="GMC_oxred_C"/>
    <property type="match status" value="1"/>
</dbReference>
<evidence type="ECO:0000256" key="14">
    <source>
        <dbReference type="PIRSR" id="PIRSR028937-2"/>
    </source>
</evidence>
<evidence type="ECO:0000256" key="1">
    <source>
        <dbReference type="ARBA" id="ARBA00000920"/>
    </source>
</evidence>
<keyword evidence="19" id="KW-1185">Reference proteome</keyword>
<dbReference type="InterPro" id="IPR036188">
    <property type="entry name" value="FAD/NAD-bd_sf"/>
</dbReference>
<dbReference type="EMBL" id="JALJOS010000048">
    <property type="protein sequence ID" value="KAK9819316.1"/>
    <property type="molecule type" value="Genomic_DNA"/>
</dbReference>
<dbReference type="AlphaFoldDB" id="A0AAW1QD39"/>